<dbReference type="Gene3D" id="2.40.50.140">
    <property type="entry name" value="Nucleic acid-binding proteins"/>
    <property type="match status" value="1"/>
</dbReference>
<dbReference type="InterPro" id="IPR005147">
    <property type="entry name" value="tRNA_synthase_B5-dom"/>
</dbReference>
<dbReference type="NCBIfam" id="NF001882">
    <property type="entry name" value="PRK00629.5-4"/>
    <property type="match status" value="1"/>
</dbReference>
<dbReference type="SMART" id="SM00874">
    <property type="entry name" value="B5"/>
    <property type="match status" value="1"/>
</dbReference>
<dbReference type="SUPFAM" id="SSF50249">
    <property type="entry name" value="Nucleic acid-binding proteins"/>
    <property type="match status" value="1"/>
</dbReference>
<dbReference type="EC" id="6.1.1.20" evidence="14"/>
<evidence type="ECO:0000313" key="19">
    <source>
        <dbReference type="Proteomes" id="UP000500686"/>
    </source>
</evidence>
<keyword evidence="4 15" id="KW-0820">tRNA-binding</keyword>
<evidence type="ECO:0000256" key="13">
    <source>
        <dbReference type="ARBA" id="ARBA00049255"/>
    </source>
</evidence>
<dbReference type="GO" id="GO:0000049">
    <property type="term" value="F:tRNA binding"/>
    <property type="evidence" value="ECO:0007669"/>
    <property type="project" value="UniProtKB-UniRule"/>
</dbReference>
<keyword evidence="10 15" id="KW-0694">RNA-binding</keyword>
<keyword evidence="9 14" id="KW-0460">Magnesium</keyword>
<dbReference type="InterPro" id="IPR002547">
    <property type="entry name" value="tRNA-bd_dom"/>
</dbReference>
<evidence type="ECO:0000313" key="18">
    <source>
        <dbReference type="EMBL" id="QJR43356.1"/>
    </source>
</evidence>
<comment type="cofactor">
    <cofactor evidence="14">
        <name>Mg(2+)</name>
        <dbReference type="ChEBI" id="CHEBI:18420"/>
    </cofactor>
    <text evidence="14">Binds 2 magnesium ions per tetramer.</text>
</comment>
<keyword evidence="14" id="KW-0963">Cytoplasm</keyword>
<dbReference type="Pfam" id="PF03483">
    <property type="entry name" value="B3_4"/>
    <property type="match status" value="1"/>
</dbReference>
<dbReference type="HAMAP" id="MF_00283">
    <property type="entry name" value="Phe_tRNA_synth_beta1"/>
    <property type="match status" value="1"/>
</dbReference>
<feature type="domain" description="TRNA-binding" evidence="16">
    <location>
        <begin position="38"/>
        <end position="152"/>
    </location>
</feature>
<dbReference type="PANTHER" id="PTHR10947:SF0">
    <property type="entry name" value="PHENYLALANINE--TRNA LIGASE BETA SUBUNIT"/>
    <property type="match status" value="1"/>
</dbReference>
<evidence type="ECO:0000256" key="9">
    <source>
        <dbReference type="ARBA" id="ARBA00022842"/>
    </source>
</evidence>
<dbReference type="SUPFAM" id="SSF55681">
    <property type="entry name" value="Class II aaRS and biotin synthetases"/>
    <property type="match status" value="1"/>
</dbReference>
<evidence type="ECO:0000256" key="14">
    <source>
        <dbReference type="HAMAP-Rule" id="MF_00283"/>
    </source>
</evidence>
<dbReference type="PROSITE" id="PS51483">
    <property type="entry name" value="B5"/>
    <property type="match status" value="1"/>
</dbReference>
<evidence type="ECO:0000256" key="7">
    <source>
        <dbReference type="ARBA" id="ARBA00022741"/>
    </source>
</evidence>
<proteinExistence type="inferred from homology"/>
<keyword evidence="12 14" id="KW-0030">Aminoacyl-tRNA synthetase</keyword>
<keyword evidence="6 14" id="KW-0479">Metal-binding</keyword>
<evidence type="ECO:0000256" key="12">
    <source>
        <dbReference type="ARBA" id="ARBA00023146"/>
    </source>
</evidence>
<dbReference type="PANTHER" id="PTHR10947">
    <property type="entry name" value="PHENYLALANYL-TRNA SYNTHETASE BETA CHAIN AND LEUCINE-RICH REPEAT-CONTAINING PROTEIN 47"/>
    <property type="match status" value="1"/>
</dbReference>
<dbReference type="InterPro" id="IPR045864">
    <property type="entry name" value="aa-tRNA-synth_II/BPL/LPL"/>
</dbReference>
<dbReference type="PROSITE" id="PS50886">
    <property type="entry name" value="TRBD"/>
    <property type="match status" value="1"/>
</dbReference>
<evidence type="ECO:0000259" key="17">
    <source>
        <dbReference type="PROSITE" id="PS51483"/>
    </source>
</evidence>
<evidence type="ECO:0000256" key="6">
    <source>
        <dbReference type="ARBA" id="ARBA00022723"/>
    </source>
</evidence>
<comment type="similarity">
    <text evidence="2 14">Belongs to the phenylalanyl-tRNA synthetase beta subunit family. Type 1 subfamily.</text>
</comment>
<dbReference type="InterPro" id="IPR012340">
    <property type="entry name" value="NA-bd_OB-fold"/>
</dbReference>
<accession>A0A6M4JBG7</accession>
<dbReference type="InterPro" id="IPR005146">
    <property type="entry name" value="B3/B4_tRNA-bd"/>
</dbReference>
<dbReference type="InterPro" id="IPR020825">
    <property type="entry name" value="Phe-tRNA_synthase-like_B3/B4"/>
</dbReference>
<dbReference type="AlphaFoldDB" id="A0A6M4JBG7"/>
<dbReference type="InterPro" id="IPR045060">
    <property type="entry name" value="Phe-tRNA-ligase_IIc_bsu"/>
</dbReference>
<organism evidence="18 19">
    <name type="scientific">Mycoplasma miroungigenitalium</name>
    <dbReference type="NCBI Taxonomy" id="754515"/>
    <lineage>
        <taxon>Bacteria</taxon>
        <taxon>Bacillati</taxon>
        <taxon>Mycoplasmatota</taxon>
        <taxon>Mollicutes</taxon>
        <taxon>Mycoplasmataceae</taxon>
        <taxon>Mycoplasma</taxon>
    </lineage>
</organism>
<feature type="binding site" evidence="14">
    <location>
        <position position="448"/>
    </location>
    <ligand>
        <name>Mg(2+)</name>
        <dbReference type="ChEBI" id="CHEBI:18420"/>
        <note>shared with alpha subunit</note>
    </ligand>
</feature>
<keyword evidence="8 14" id="KW-0067">ATP-binding</keyword>
<dbReference type="SUPFAM" id="SSF56037">
    <property type="entry name" value="PheT/TilS domain"/>
    <property type="match status" value="1"/>
</dbReference>
<gene>
    <name evidence="14" type="primary">pheT</name>
    <name evidence="18" type="ORF">HLA87_00905</name>
</gene>
<dbReference type="InterPro" id="IPR004532">
    <property type="entry name" value="Phe-tRNA-ligase_IIc_bsu_bact"/>
</dbReference>
<dbReference type="InterPro" id="IPR009061">
    <property type="entry name" value="DNA-bd_dom_put_sf"/>
</dbReference>
<evidence type="ECO:0000256" key="4">
    <source>
        <dbReference type="ARBA" id="ARBA00022555"/>
    </source>
</evidence>
<evidence type="ECO:0000259" key="16">
    <source>
        <dbReference type="PROSITE" id="PS50886"/>
    </source>
</evidence>
<dbReference type="GO" id="GO:0009328">
    <property type="term" value="C:phenylalanine-tRNA ligase complex"/>
    <property type="evidence" value="ECO:0007669"/>
    <property type="project" value="TreeGrafter"/>
</dbReference>
<evidence type="ECO:0000256" key="1">
    <source>
        <dbReference type="ARBA" id="ARBA00004496"/>
    </source>
</evidence>
<dbReference type="Gene3D" id="3.50.40.10">
    <property type="entry name" value="Phenylalanyl-trna Synthetase, Chain B, domain 3"/>
    <property type="match status" value="1"/>
</dbReference>
<keyword evidence="7 14" id="KW-0547">Nucleotide-binding</keyword>
<protein>
    <recommendedName>
        <fullName evidence="14">Phenylalanine--tRNA ligase beta subunit</fullName>
        <ecNumber evidence="14">6.1.1.20</ecNumber>
    </recommendedName>
    <alternativeName>
        <fullName evidence="14">Phenylalanyl-tRNA synthetase beta subunit</fullName>
        <shortName evidence="14">PheRS</shortName>
    </alternativeName>
</protein>
<dbReference type="SUPFAM" id="SSF46955">
    <property type="entry name" value="Putative DNA-binding domain"/>
    <property type="match status" value="1"/>
</dbReference>
<dbReference type="Gene3D" id="3.30.56.10">
    <property type="match status" value="2"/>
</dbReference>
<feature type="binding site" evidence="14">
    <location>
        <position position="457"/>
    </location>
    <ligand>
        <name>Mg(2+)</name>
        <dbReference type="ChEBI" id="CHEBI:18420"/>
        <note>shared with alpha subunit</note>
    </ligand>
</feature>
<keyword evidence="19" id="KW-1185">Reference proteome</keyword>
<dbReference type="Gene3D" id="3.30.930.10">
    <property type="entry name" value="Bira Bifunctional Protein, Domain 2"/>
    <property type="match status" value="1"/>
</dbReference>
<evidence type="ECO:0000256" key="10">
    <source>
        <dbReference type="ARBA" id="ARBA00022884"/>
    </source>
</evidence>
<comment type="subcellular location">
    <subcellularLocation>
        <location evidence="1 14">Cytoplasm</location>
    </subcellularLocation>
</comment>
<comment type="catalytic activity">
    <reaction evidence="13 14">
        <text>tRNA(Phe) + L-phenylalanine + ATP = L-phenylalanyl-tRNA(Phe) + AMP + diphosphate + H(+)</text>
        <dbReference type="Rhea" id="RHEA:19413"/>
        <dbReference type="Rhea" id="RHEA-COMP:9668"/>
        <dbReference type="Rhea" id="RHEA-COMP:9699"/>
        <dbReference type="ChEBI" id="CHEBI:15378"/>
        <dbReference type="ChEBI" id="CHEBI:30616"/>
        <dbReference type="ChEBI" id="CHEBI:33019"/>
        <dbReference type="ChEBI" id="CHEBI:58095"/>
        <dbReference type="ChEBI" id="CHEBI:78442"/>
        <dbReference type="ChEBI" id="CHEBI:78531"/>
        <dbReference type="ChEBI" id="CHEBI:456215"/>
        <dbReference type="EC" id="6.1.1.20"/>
    </reaction>
</comment>
<dbReference type="RefSeq" id="WP_171111012.1">
    <property type="nucleotide sequence ID" value="NZ_CP053096.1"/>
</dbReference>
<dbReference type="GO" id="GO:0004826">
    <property type="term" value="F:phenylalanine-tRNA ligase activity"/>
    <property type="evidence" value="ECO:0007669"/>
    <property type="project" value="UniProtKB-UniRule"/>
</dbReference>
<feature type="binding site" evidence="14">
    <location>
        <position position="454"/>
    </location>
    <ligand>
        <name>Mg(2+)</name>
        <dbReference type="ChEBI" id="CHEBI:18420"/>
        <note>shared with alpha subunit</note>
    </ligand>
</feature>
<keyword evidence="5 14" id="KW-0436">Ligase</keyword>
<feature type="domain" description="B5" evidence="17">
    <location>
        <begin position="395"/>
        <end position="470"/>
    </location>
</feature>
<dbReference type="Proteomes" id="UP000500686">
    <property type="component" value="Chromosome"/>
</dbReference>
<evidence type="ECO:0000256" key="3">
    <source>
        <dbReference type="ARBA" id="ARBA00011209"/>
    </source>
</evidence>
<dbReference type="KEGG" id="mmir:HLA87_00905"/>
<evidence type="ECO:0000256" key="8">
    <source>
        <dbReference type="ARBA" id="ARBA00022840"/>
    </source>
</evidence>
<dbReference type="EMBL" id="CP053096">
    <property type="protein sequence ID" value="QJR43356.1"/>
    <property type="molecule type" value="Genomic_DNA"/>
</dbReference>
<feature type="binding site" evidence="14">
    <location>
        <position position="458"/>
    </location>
    <ligand>
        <name>Mg(2+)</name>
        <dbReference type="ChEBI" id="CHEBI:18420"/>
        <note>shared with alpha subunit</note>
    </ligand>
</feature>
<reference evidence="18 19" key="1">
    <citation type="submission" date="2020-05" db="EMBL/GenBank/DDBJ databases">
        <title>Novel Mycoplasma species detected in Mirounga angustirostris (northern elephant seal) from the USA.</title>
        <authorList>
            <person name="Volokhov D.V."/>
        </authorList>
    </citation>
    <scope>NUCLEOTIDE SEQUENCE [LARGE SCALE GENOMIC DNA]</scope>
    <source>
        <strain evidence="18 19">Mirounga ES2806-GEN</strain>
    </source>
</reference>
<comment type="subunit">
    <text evidence="3 14">Tetramer of two alpha and two beta subunits.</text>
</comment>
<sequence length="725" mass="82796">MIVTLKELNKFLPNKKLDLTVEKDINNLGYEVESITPLSDVKGVKFAKVINVYQNPNSKNLTVVELELANNKQITIQTNAKNAKIGCYTTAFVEGSSKGDIIFGSKKMAGIESQGMLSNFNELGFDISKLPFKEEDLMMLEQPLPLDIDPVEYFGLDDYIIDITTPANRSDANSYYVLARELAAYYDTEFKWFDWDNKKIINKYKTKISPSKHQADYLAFMECKTYKTNTNLLDMLFLAKHGVEAKNIWAVDISNLTLLYTGAPTHAYDKDKIGNKLTCRNYTGKVKILGDKEIEVNDTLAIFDENNLISLACVMGCSETAVKNDTTHIAFEIGVFDSKKVRHGAKEVKIDSASSIQGGRGVNAHILRFGMKYLQYKAFVDKHPFSNVIGLPKSRLGNSVLQNRKKLALYANTDLGGLKVFEDTEKKLKLIGFRMDKNRIVAPNYRKDIQTFEDVIEEYFRFYGYANFKPLATLLIPFKVDKRDISKSLLQAMGYKEVRTFTLDSILNNYLNPFGFENTIKLQTFVSKEREVIRNSIITSMLQVANYNTKRKIDKINIFEKGMINNNKYVIGLVTNIKGFAELKQDIVNYLKISNLVFVPFVDNEYIHPNVSAKIMFNNEMIGWIGKIHPRYAKDDLWVAEFKDIKLNNQLVFNEYDSSPLKSLDITFELGKKENIGNKIDEINSKYNVFAIEQIDKFVTDVCNKITIRITAESNIIDQINNQYN</sequence>
<dbReference type="Pfam" id="PF17759">
    <property type="entry name" value="tRNA_synthFbeta"/>
    <property type="match status" value="1"/>
</dbReference>
<dbReference type="InterPro" id="IPR041616">
    <property type="entry name" value="PheRS_beta_core"/>
</dbReference>
<evidence type="ECO:0000256" key="11">
    <source>
        <dbReference type="ARBA" id="ARBA00022917"/>
    </source>
</evidence>
<dbReference type="GO" id="GO:0005524">
    <property type="term" value="F:ATP binding"/>
    <property type="evidence" value="ECO:0007669"/>
    <property type="project" value="UniProtKB-UniRule"/>
</dbReference>
<name>A0A6M4JBG7_9MOLU</name>
<evidence type="ECO:0000256" key="15">
    <source>
        <dbReference type="PROSITE-ProRule" id="PRU00209"/>
    </source>
</evidence>
<dbReference type="GO" id="GO:0006432">
    <property type="term" value="P:phenylalanyl-tRNA aminoacylation"/>
    <property type="evidence" value="ECO:0007669"/>
    <property type="project" value="UniProtKB-UniRule"/>
</dbReference>
<keyword evidence="11 14" id="KW-0648">Protein biosynthesis</keyword>
<evidence type="ECO:0000256" key="5">
    <source>
        <dbReference type="ARBA" id="ARBA00022598"/>
    </source>
</evidence>
<dbReference type="SMART" id="SM00873">
    <property type="entry name" value="B3_4"/>
    <property type="match status" value="1"/>
</dbReference>
<dbReference type="GO" id="GO:0000287">
    <property type="term" value="F:magnesium ion binding"/>
    <property type="evidence" value="ECO:0007669"/>
    <property type="project" value="UniProtKB-UniRule"/>
</dbReference>
<evidence type="ECO:0000256" key="2">
    <source>
        <dbReference type="ARBA" id="ARBA00008653"/>
    </source>
</evidence>